<organism evidence="3 4">
    <name type="scientific">Hankyongella ginsenosidimutans</name>
    <dbReference type="NCBI Taxonomy" id="1763828"/>
    <lineage>
        <taxon>Bacteria</taxon>
        <taxon>Pseudomonadati</taxon>
        <taxon>Pseudomonadota</taxon>
        <taxon>Alphaproteobacteria</taxon>
        <taxon>Sphingomonadales</taxon>
        <taxon>Sphingomonadaceae</taxon>
        <taxon>Hankyongella</taxon>
    </lineage>
</organism>
<evidence type="ECO:0000256" key="2">
    <source>
        <dbReference type="SAM" id="MobiDB-lite"/>
    </source>
</evidence>
<keyword evidence="1" id="KW-0175">Coiled coil</keyword>
<dbReference type="AlphaFoldDB" id="A0A4D7C998"/>
<evidence type="ECO:0000256" key="1">
    <source>
        <dbReference type="SAM" id="Coils"/>
    </source>
</evidence>
<dbReference type="Proteomes" id="UP000298714">
    <property type="component" value="Chromosome"/>
</dbReference>
<accession>A0A4D7C998</accession>
<name>A0A4D7C998_9SPHN</name>
<dbReference type="SUPFAM" id="SSF158791">
    <property type="entry name" value="MgtE N-terminal domain-like"/>
    <property type="match status" value="1"/>
</dbReference>
<dbReference type="RefSeq" id="WP_222873165.1">
    <property type="nucleotide sequence ID" value="NZ_CP039704.1"/>
</dbReference>
<feature type="compositionally biased region" description="Low complexity" evidence="2">
    <location>
        <begin position="80"/>
        <end position="100"/>
    </location>
</feature>
<protein>
    <recommendedName>
        <fullName evidence="5">Magnesium transporter MgtE intracellular domain-containing protein</fullName>
    </recommendedName>
</protein>
<evidence type="ECO:0000313" key="3">
    <source>
        <dbReference type="EMBL" id="QCI80298.1"/>
    </source>
</evidence>
<evidence type="ECO:0008006" key="5">
    <source>
        <dbReference type="Google" id="ProtNLM"/>
    </source>
</evidence>
<sequence length="233" mass="25518">MPQAAPRRVEVRSAPKPKRKAFSLRLLPIGLVALGVAFAGRSYVMMQDAGVLIASARAADVKTEAKPAETKSPAKPPAAAPAAQPESRTEAQIQQEIAAKAQKKPVAAGEDPVLRQRLLEATEKRLDSKLGELKGLEGNLKRLTGERQEQADKQFASLVKVYETMKPKDAARIFERLDLKIQQAVASKMKEQKMAAILAAMDPKRRKPSQWNSPTPASRLSEWRLTTILRPAA</sequence>
<keyword evidence="4" id="KW-1185">Reference proteome</keyword>
<feature type="region of interest" description="Disordered" evidence="2">
    <location>
        <begin position="64"/>
        <end position="109"/>
    </location>
</feature>
<proteinExistence type="predicted"/>
<dbReference type="EMBL" id="CP039704">
    <property type="protein sequence ID" value="QCI80298.1"/>
    <property type="molecule type" value="Genomic_DNA"/>
</dbReference>
<reference evidence="4" key="1">
    <citation type="submission" date="2019-04" db="EMBL/GenBank/DDBJ databases">
        <title>Complete genome sequence of Sphingomonas sp. W1-2-3.</title>
        <authorList>
            <person name="Im W.T."/>
        </authorList>
    </citation>
    <scope>NUCLEOTIDE SEQUENCE [LARGE SCALE GENOMIC DNA]</scope>
    <source>
        <strain evidence="4">W1-2-3</strain>
    </source>
</reference>
<evidence type="ECO:0000313" key="4">
    <source>
        <dbReference type="Proteomes" id="UP000298714"/>
    </source>
</evidence>
<feature type="coiled-coil region" evidence="1">
    <location>
        <begin position="119"/>
        <end position="153"/>
    </location>
</feature>
<dbReference type="KEGG" id="hgn:E6W36_14610"/>
<gene>
    <name evidence="3" type="ORF">E6W36_14610</name>
</gene>